<dbReference type="Proteomes" id="UP000004778">
    <property type="component" value="Unassembled WGS sequence"/>
</dbReference>
<keyword evidence="3" id="KW-1185">Reference proteome</keyword>
<reference evidence="2 3" key="1">
    <citation type="submission" date="2009-01" db="EMBL/GenBank/DDBJ databases">
        <authorList>
            <person name="Qin X."/>
            <person name="Bachman B."/>
            <person name="Battles P."/>
            <person name="Bell A."/>
            <person name="Bess C."/>
            <person name="Bickham C."/>
            <person name="Chaboub L."/>
            <person name="Chen D."/>
            <person name="Coyle M."/>
            <person name="Deiros D.R."/>
            <person name="Dinh H."/>
            <person name="Forbes L."/>
            <person name="Fowler G."/>
            <person name="Francisco L."/>
            <person name="Fu Q."/>
            <person name="Gubbala S."/>
            <person name="Hale W."/>
            <person name="Han Y."/>
            <person name="Hemphill L."/>
            <person name="Highlander S.K."/>
            <person name="Hirani K."/>
            <person name="Hogues M."/>
            <person name="Jackson L."/>
            <person name="Jakkamsetti A."/>
            <person name="Javaid M."/>
            <person name="Jiang H."/>
            <person name="Korchina V."/>
            <person name="Kovar C."/>
            <person name="Lara F."/>
            <person name="Lee S."/>
            <person name="Mata R."/>
            <person name="Mathew T."/>
            <person name="Moen C."/>
            <person name="Morales K."/>
            <person name="Munidasa M."/>
            <person name="Nazareth L."/>
            <person name="Ngo R."/>
            <person name="Nguyen L."/>
            <person name="Okwuonu G."/>
            <person name="Ongeri F."/>
            <person name="Patil S."/>
            <person name="Petrosino J."/>
            <person name="Pham C."/>
            <person name="Pham P."/>
            <person name="Pu L.-L."/>
            <person name="Puazo M."/>
            <person name="Raj R."/>
            <person name="Reid J."/>
            <person name="Rouhana J."/>
            <person name="Saada N."/>
            <person name="Shang Y."/>
            <person name="Simmons D."/>
            <person name="Thornton R."/>
            <person name="Warren J."/>
            <person name="Weissenberger G."/>
            <person name="Zhang J."/>
            <person name="Zhang L."/>
            <person name="Zhou C."/>
            <person name="Zhu D."/>
            <person name="Muzny D."/>
            <person name="Worley K."/>
            <person name="Gibbs R."/>
        </authorList>
    </citation>
    <scope>NUCLEOTIDE SEQUENCE [LARGE SCALE GENOMIC DNA]</scope>
    <source>
        <strain evidence="2 3">DSM 15434</strain>
    </source>
</reference>
<name>C0W434_9ACTO</name>
<feature type="region of interest" description="Disordered" evidence="1">
    <location>
        <begin position="1"/>
        <end position="107"/>
    </location>
</feature>
<dbReference type="HOGENOM" id="CLU_1773434_0_0_11"/>
<organism evidence="2 3">
    <name type="scientific">Actinomyces urogenitalis DSM 15434</name>
    <dbReference type="NCBI Taxonomy" id="525246"/>
    <lineage>
        <taxon>Bacteria</taxon>
        <taxon>Bacillati</taxon>
        <taxon>Actinomycetota</taxon>
        <taxon>Actinomycetes</taxon>
        <taxon>Actinomycetales</taxon>
        <taxon>Actinomycetaceae</taxon>
        <taxon>Actinomyces</taxon>
    </lineage>
</organism>
<accession>C0W434</accession>
<comment type="caution">
    <text evidence="2">The sequence shown here is derived from an EMBL/GenBank/DDBJ whole genome shotgun (WGS) entry which is preliminary data.</text>
</comment>
<dbReference type="EMBL" id="ACFH01000041">
    <property type="protein sequence ID" value="EEH66504.1"/>
    <property type="molecule type" value="Genomic_DNA"/>
</dbReference>
<proteinExistence type="predicted"/>
<feature type="compositionally biased region" description="Low complexity" evidence="1">
    <location>
        <begin position="7"/>
        <end position="18"/>
    </location>
</feature>
<evidence type="ECO:0000256" key="1">
    <source>
        <dbReference type="SAM" id="MobiDB-lite"/>
    </source>
</evidence>
<sequence>MTQPLQSGSDVVGSDPGGTADDARILGSQRHDCLGHSQGLGAQVRERDLHARASAGAGSQGGEGGRGRGDKVAARLQELGDLGVGTSGEGGGEAVRARDATSGRLRRRRRVLAGGRARAAGAGSAWGAHPCHITAPATRAWWHGPR</sequence>
<feature type="compositionally biased region" description="Basic and acidic residues" evidence="1">
    <location>
        <begin position="21"/>
        <end position="34"/>
    </location>
</feature>
<evidence type="ECO:0000313" key="2">
    <source>
        <dbReference type="EMBL" id="EEH66504.1"/>
    </source>
</evidence>
<dbReference type="AlphaFoldDB" id="C0W434"/>
<feature type="compositionally biased region" description="Gly residues" evidence="1">
    <location>
        <begin position="82"/>
        <end position="93"/>
    </location>
</feature>
<evidence type="ECO:0000313" key="3">
    <source>
        <dbReference type="Proteomes" id="UP000004778"/>
    </source>
</evidence>
<gene>
    <name evidence="2" type="ORF">HMPREF0058_0628</name>
</gene>
<protein>
    <submittedName>
        <fullName evidence="2">Uncharacterized protein</fullName>
    </submittedName>
</protein>